<feature type="region of interest" description="Disordered" evidence="1">
    <location>
        <begin position="1"/>
        <end position="53"/>
    </location>
</feature>
<sequence>MSQEELGGGIGGSGDDNAGDKKKGKCVLPPIPESPSSTDEEEEEVDQTKATRRTTLDCLASLEESLPMNLWRLHRIGKKEHRLNKRRRLLLAHELLYDDKKTDDQKDGMSSSMPILPSDDDHMDQNVEDNKEDKSVNDDSNHPTKDDEK</sequence>
<organism evidence="2 3">
    <name type="scientific">Rehmannia glutinosa</name>
    <name type="common">Chinese foxglove</name>
    <dbReference type="NCBI Taxonomy" id="99300"/>
    <lineage>
        <taxon>Eukaryota</taxon>
        <taxon>Viridiplantae</taxon>
        <taxon>Streptophyta</taxon>
        <taxon>Embryophyta</taxon>
        <taxon>Tracheophyta</taxon>
        <taxon>Spermatophyta</taxon>
        <taxon>Magnoliopsida</taxon>
        <taxon>eudicotyledons</taxon>
        <taxon>Gunneridae</taxon>
        <taxon>Pentapetalae</taxon>
        <taxon>asterids</taxon>
        <taxon>lamiids</taxon>
        <taxon>Lamiales</taxon>
        <taxon>Orobanchaceae</taxon>
        <taxon>Rehmannieae</taxon>
        <taxon>Rehmannia</taxon>
    </lineage>
</organism>
<feature type="region of interest" description="Disordered" evidence="1">
    <location>
        <begin position="97"/>
        <end position="149"/>
    </location>
</feature>
<name>A0ABR0XHT8_REHGL</name>
<accession>A0ABR0XHT8</accession>
<dbReference type="Proteomes" id="UP001318860">
    <property type="component" value="Unassembled WGS sequence"/>
</dbReference>
<comment type="caution">
    <text evidence="2">The sequence shown here is derived from an EMBL/GenBank/DDBJ whole genome shotgun (WGS) entry which is preliminary data.</text>
</comment>
<feature type="compositionally biased region" description="Basic and acidic residues" evidence="1">
    <location>
        <begin position="119"/>
        <end position="149"/>
    </location>
</feature>
<evidence type="ECO:0000313" key="2">
    <source>
        <dbReference type="EMBL" id="KAK6158744.1"/>
    </source>
</evidence>
<feature type="compositionally biased region" description="Basic and acidic residues" evidence="1">
    <location>
        <begin position="97"/>
        <end position="107"/>
    </location>
</feature>
<gene>
    <name evidence="2" type="ORF">DH2020_006058</name>
</gene>
<evidence type="ECO:0000313" key="3">
    <source>
        <dbReference type="Proteomes" id="UP001318860"/>
    </source>
</evidence>
<reference evidence="2 3" key="1">
    <citation type="journal article" date="2021" name="Comput. Struct. Biotechnol. J.">
        <title>De novo genome assembly of the potent medicinal plant Rehmannia glutinosa using nanopore technology.</title>
        <authorList>
            <person name="Ma L."/>
            <person name="Dong C."/>
            <person name="Song C."/>
            <person name="Wang X."/>
            <person name="Zheng X."/>
            <person name="Niu Y."/>
            <person name="Chen S."/>
            <person name="Feng W."/>
        </authorList>
    </citation>
    <scope>NUCLEOTIDE SEQUENCE [LARGE SCALE GENOMIC DNA]</scope>
    <source>
        <strain evidence="2">DH-2019</strain>
    </source>
</reference>
<protein>
    <submittedName>
        <fullName evidence="2">Uncharacterized protein</fullName>
    </submittedName>
</protein>
<proteinExistence type="predicted"/>
<feature type="compositionally biased region" description="Gly residues" evidence="1">
    <location>
        <begin position="1"/>
        <end position="14"/>
    </location>
</feature>
<keyword evidence="3" id="KW-1185">Reference proteome</keyword>
<evidence type="ECO:0000256" key="1">
    <source>
        <dbReference type="SAM" id="MobiDB-lite"/>
    </source>
</evidence>
<dbReference type="EMBL" id="JABTTQ020000004">
    <property type="protein sequence ID" value="KAK6158744.1"/>
    <property type="molecule type" value="Genomic_DNA"/>
</dbReference>